<dbReference type="SUPFAM" id="SSF53067">
    <property type="entry name" value="Actin-like ATPase domain"/>
    <property type="match status" value="1"/>
</dbReference>
<keyword evidence="8" id="KW-1133">Transmembrane helix</keyword>
<dbReference type="InterPro" id="IPR025691">
    <property type="entry name" value="GspL_pp_dom"/>
</dbReference>
<comment type="subcellular location">
    <subcellularLocation>
        <location evidence="1">Cell inner membrane</location>
        <topology evidence="1">Single-pass membrane protein</topology>
    </subcellularLocation>
</comment>
<evidence type="ECO:0000256" key="4">
    <source>
        <dbReference type="ARBA" id="ARBA00022475"/>
    </source>
</evidence>
<keyword evidence="4" id="KW-1003">Cell membrane</keyword>
<dbReference type="Gene3D" id="3.30.420.380">
    <property type="match status" value="1"/>
</dbReference>
<feature type="domain" description="GspL periplasmic" evidence="11">
    <location>
        <begin position="261"/>
        <end position="382"/>
    </location>
</feature>
<keyword evidence="5" id="KW-0997">Cell inner membrane</keyword>
<evidence type="ECO:0000256" key="8">
    <source>
        <dbReference type="ARBA" id="ARBA00022989"/>
    </source>
</evidence>
<dbReference type="InterPro" id="IPR024230">
    <property type="entry name" value="GspL_cyto_dom"/>
</dbReference>
<protein>
    <recommendedName>
        <fullName evidence="14">Type II secretion system protein GspL</fullName>
    </recommendedName>
</protein>
<dbReference type="EMBL" id="RRUE01000001">
    <property type="protein sequence ID" value="RRN45267.1"/>
    <property type="molecule type" value="Genomic_DNA"/>
</dbReference>
<keyword evidence="7" id="KW-0653">Protein transport</keyword>
<dbReference type="RefSeq" id="WP_125094695.1">
    <property type="nucleotide sequence ID" value="NZ_RRUE01000001.1"/>
</dbReference>
<keyword evidence="9" id="KW-0472">Membrane</keyword>
<evidence type="ECO:0000313" key="12">
    <source>
        <dbReference type="EMBL" id="RRN45267.1"/>
    </source>
</evidence>
<evidence type="ECO:0000256" key="5">
    <source>
        <dbReference type="ARBA" id="ARBA00022519"/>
    </source>
</evidence>
<evidence type="ECO:0000256" key="1">
    <source>
        <dbReference type="ARBA" id="ARBA00004377"/>
    </source>
</evidence>
<dbReference type="PIRSF" id="PIRSF015761">
    <property type="entry name" value="Protein_L"/>
    <property type="match status" value="1"/>
</dbReference>
<accession>A0A3R8LNQ7</accession>
<dbReference type="GO" id="GO:0015628">
    <property type="term" value="P:protein secretion by the type II secretion system"/>
    <property type="evidence" value="ECO:0007669"/>
    <property type="project" value="InterPro"/>
</dbReference>
<keyword evidence="13" id="KW-1185">Reference proteome</keyword>
<evidence type="ECO:0000313" key="13">
    <source>
        <dbReference type="Proteomes" id="UP000270261"/>
    </source>
</evidence>
<gene>
    <name evidence="12" type="ORF">EHV23_03275</name>
</gene>
<dbReference type="InterPro" id="IPR007812">
    <property type="entry name" value="T2SS_protein-GspL"/>
</dbReference>
<dbReference type="Proteomes" id="UP000270261">
    <property type="component" value="Unassembled WGS sequence"/>
</dbReference>
<evidence type="ECO:0000259" key="11">
    <source>
        <dbReference type="Pfam" id="PF12693"/>
    </source>
</evidence>
<dbReference type="Pfam" id="PF12693">
    <property type="entry name" value="GspL_C"/>
    <property type="match status" value="1"/>
</dbReference>
<dbReference type="GO" id="GO:0009276">
    <property type="term" value="C:Gram-negative-bacterium-type cell wall"/>
    <property type="evidence" value="ECO:0007669"/>
    <property type="project" value="InterPro"/>
</dbReference>
<dbReference type="Pfam" id="PF05134">
    <property type="entry name" value="T2SSL"/>
    <property type="match status" value="1"/>
</dbReference>
<comment type="caution">
    <text evidence="12">The sequence shown here is derived from an EMBL/GenBank/DDBJ whole genome shotgun (WGS) entry which is preliminary data.</text>
</comment>
<evidence type="ECO:0000256" key="7">
    <source>
        <dbReference type="ARBA" id="ARBA00022927"/>
    </source>
</evidence>
<proteinExistence type="inferred from homology"/>
<dbReference type="GO" id="GO:0015627">
    <property type="term" value="C:type II protein secretion system complex"/>
    <property type="evidence" value="ECO:0007669"/>
    <property type="project" value="InterPro"/>
</dbReference>
<dbReference type="GO" id="GO:0005886">
    <property type="term" value="C:plasma membrane"/>
    <property type="evidence" value="ECO:0007669"/>
    <property type="project" value="UniProtKB-SubCell"/>
</dbReference>
<dbReference type="CDD" id="cd24017">
    <property type="entry name" value="ASKHA_T2SSL_N"/>
    <property type="match status" value="1"/>
</dbReference>
<organism evidence="12 13">
    <name type="scientific">Lautropia dentalis</name>
    <dbReference type="NCBI Taxonomy" id="2490857"/>
    <lineage>
        <taxon>Bacteria</taxon>
        <taxon>Pseudomonadati</taxon>
        <taxon>Pseudomonadota</taxon>
        <taxon>Betaproteobacteria</taxon>
        <taxon>Burkholderiales</taxon>
        <taxon>Burkholderiaceae</taxon>
        <taxon>Lautropia</taxon>
    </lineage>
</organism>
<keyword evidence="6" id="KW-0812">Transmembrane</keyword>
<feature type="domain" description="GspL cytoplasmic actin-ATPase-like" evidence="10">
    <location>
        <begin position="54"/>
        <end position="180"/>
    </location>
</feature>
<dbReference type="NCBIfam" id="TIGR01709">
    <property type="entry name" value="typeII_sec_gspL"/>
    <property type="match status" value="1"/>
</dbReference>
<dbReference type="AlphaFoldDB" id="A0A3R8LNQ7"/>
<keyword evidence="3" id="KW-0813">Transport</keyword>
<evidence type="ECO:0000256" key="3">
    <source>
        <dbReference type="ARBA" id="ARBA00022448"/>
    </source>
</evidence>
<evidence type="ECO:0000259" key="10">
    <source>
        <dbReference type="Pfam" id="PF05134"/>
    </source>
</evidence>
<comment type="similarity">
    <text evidence="2">Belongs to the GSP L family.</text>
</comment>
<sequence length="414" mass="45074">MASQQLKRHQAVIWLPPRSAGEAVLSSGRPVFQAHIGSDDEPVRRPVSLEALEGIRQVWLVADARDVTLITVPVPPLSGKRLKQALPNIIEEYVLQDPARCLIVPGPVQPDGQRVLGVIDSHWVDAVLAAFKSHGIRVDALWPGQLVLPLREGRWSVLASDDCLTVRTGEWSGTGWAAGESEQANRETASALLAGKLMGLPPAQIDVWLGQPEWRSPLKLAARPSEVTLDFADAPLVRGAPMDLLSVHNAGLRTMLSRVDWRLWKGVGALAAASVAAAVIGLNLQWMQLGAEARSLEAAVRDRFHQAFPNAAMVDPVLQMRRSIGELRLKSGRPGPDDFVPLLARFAQAIGEHGRGTIEAIEYREGTMKIRFVAEAASDESLRESLVQDSARLGLTLTFDNPRDPTARLTTQGR</sequence>
<reference evidence="12 13" key="1">
    <citation type="submission" date="2018-11" db="EMBL/GenBank/DDBJ databases">
        <title>Genome sequencing of Lautropia sp. KCOM 2505 (= ChDC F240).</title>
        <authorList>
            <person name="Kook J.-K."/>
            <person name="Park S.-N."/>
            <person name="Lim Y.K."/>
        </authorList>
    </citation>
    <scope>NUCLEOTIDE SEQUENCE [LARGE SCALE GENOMIC DNA]</scope>
    <source>
        <strain evidence="12 13">KCOM 2505</strain>
    </source>
</reference>
<evidence type="ECO:0000256" key="9">
    <source>
        <dbReference type="ARBA" id="ARBA00023136"/>
    </source>
</evidence>
<name>A0A3R8LNQ7_9BURK</name>
<dbReference type="InterPro" id="IPR043129">
    <property type="entry name" value="ATPase_NBD"/>
</dbReference>
<evidence type="ECO:0008006" key="14">
    <source>
        <dbReference type="Google" id="ProtNLM"/>
    </source>
</evidence>
<dbReference type="OrthoDB" id="8557903at2"/>
<evidence type="ECO:0000256" key="2">
    <source>
        <dbReference type="ARBA" id="ARBA00005318"/>
    </source>
</evidence>
<evidence type="ECO:0000256" key="6">
    <source>
        <dbReference type="ARBA" id="ARBA00022692"/>
    </source>
</evidence>